<sequence>MKPIWFAVDCNVHTNPKTNRLAEMLKLDVDTTVGKLSRLWAWAKSTNNETGDISFLPDQEIADLMRWKKKPTVLVSALTECGFLDVEEGSRVLHGWIELNGDLCTKRRKDKERKS</sequence>
<name>A0A212J3S6_9FIRM</name>
<protein>
    <submittedName>
        <fullName evidence="1">Uncharacterized protein</fullName>
    </submittedName>
</protein>
<gene>
    <name evidence="1" type="ORF">KL86CLO1_10467</name>
</gene>
<dbReference type="EMBL" id="FLUN01000001">
    <property type="protein sequence ID" value="SBV94093.1"/>
    <property type="molecule type" value="Genomic_DNA"/>
</dbReference>
<accession>A0A212J3S6</accession>
<evidence type="ECO:0000313" key="1">
    <source>
        <dbReference type="EMBL" id="SBV94093.1"/>
    </source>
</evidence>
<reference evidence="1" key="1">
    <citation type="submission" date="2016-04" db="EMBL/GenBank/DDBJ databases">
        <authorList>
            <person name="Evans L.H."/>
            <person name="Alamgir A."/>
            <person name="Owens N."/>
            <person name="Weber N.D."/>
            <person name="Virtaneva K."/>
            <person name="Barbian K."/>
            <person name="Babar A."/>
            <person name="Rosenke K."/>
        </authorList>
    </citation>
    <scope>NUCLEOTIDE SEQUENCE</scope>
    <source>
        <strain evidence="1">86</strain>
    </source>
</reference>
<dbReference type="AlphaFoldDB" id="A0A212J3S6"/>
<proteinExistence type="predicted"/>
<organism evidence="1">
    <name type="scientific">uncultured Eubacteriales bacterium</name>
    <dbReference type="NCBI Taxonomy" id="172733"/>
    <lineage>
        <taxon>Bacteria</taxon>
        <taxon>Bacillati</taxon>
        <taxon>Bacillota</taxon>
        <taxon>Clostridia</taxon>
        <taxon>Eubacteriales</taxon>
        <taxon>environmental samples</taxon>
    </lineage>
</organism>